<dbReference type="InterPro" id="IPR004097">
    <property type="entry name" value="DHHA2"/>
</dbReference>
<dbReference type="Pfam" id="PF02833">
    <property type="entry name" value="DHHA2"/>
    <property type="match status" value="1"/>
</dbReference>
<dbReference type="SMART" id="SM01131">
    <property type="entry name" value="DHHA2"/>
    <property type="match status" value="1"/>
</dbReference>
<dbReference type="InterPro" id="IPR038222">
    <property type="entry name" value="DHHA2_dom_sf"/>
</dbReference>
<dbReference type="EC" id="3.6.1.1" evidence="2"/>
<dbReference type="InterPro" id="IPR038763">
    <property type="entry name" value="DHH_sf"/>
</dbReference>
<keyword evidence="2" id="KW-0378">Hydrolase</keyword>
<dbReference type="Gene3D" id="3.10.310.20">
    <property type="entry name" value="DHHA2 domain"/>
    <property type="match status" value="1"/>
</dbReference>
<reference evidence="2 3" key="1">
    <citation type="submission" date="2019-04" db="EMBL/GenBank/DDBJ databases">
        <authorList>
            <consortium name="Pathogen Informatics"/>
        </authorList>
    </citation>
    <scope>NUCLEOTIDE SEQUENCE [LARGE SCALE GENOMIC DNA]</scope>
    <source>
        <strain evidence="2 3">NCTC9185</strain>
    </source>
</reference>
<feature type="domain" description="DHHA2" evidence="1">
    <location>
        <begin position="50"/>
        <end position="166"/>
    </location>
</feature>
<dbReference type="AlphaFoldDB" id="A0A4U9CT14"/>
<organism evidence="2 3">
    <name type="scientific">Raoultella terrigena</name>
    <name type="common">Klebsiella terrigena</name>
    <dbReference type="NCBI Taxonomy" id="577"/>
    <lineage>
        <taxon>Bacteria</taxon>
        <taxon>Pseudomonadati</taxon>
        <taxon>Pseudomonadota</taxon>
        <taxon>Gammaproteobacteria</taxon>
        <taxon>Enterobacterales</taxon>
        <taxon>Enterobacteriaceae</taxon>
        <taxon>Klebsiella/Raoultella group</taxon>
        <taxon>Raoultella</taxon>
    </lineage>
</organism>
<proteinExistence type="predicted"/>
<accession>A0A4U9CT14</accession>
<name>A0A4U9CT14_RAOTE</name>
<sequence length="171" mass="18417">MPLSAAQATLLLGAILSDTVALSGPTTTARDREAVAMLREIAGVDYDACVAGLLAAKTSLAGQSAAQLLHRDAKNYRIHGVALLLAQIEVRDMADISPHLPGLKQEMARARLDMGLEMVVLMLTDITHHHSVLYFTPNSLIPSQQVSLPGMTSRKKEILPWLTERLAAADE</sequence>
<dbReference type="Proteomes" id="UP000339249">
    <property type="component" value="Unassembled WGS sequence"/>
</dbReference>
<evidence type="ECO:0000313" key="3">
    <source>
        <dbReference type="Proteomes" id="UP000339249"/>
    </source>
</evidence>
<dbReference type="Gene3D" id="3.90.1640.10">
    <property type="entry name" value="inorganic pyrophosphatase (n-terminal core)"/>
    <property type="match status" value="1"/>
</dbReference>
<protein>
    <submittedName>
        <fullName evidence="2">Probable manganese-dependent inorganic pyrophosphatase</fullName>
        <ecNumber evidence="2">3.6.1.1</ecNumber>
    </submittedName>
</protein>
<gene>
    <name evidence="2" type="primary">ppaC</name>
    <name evidence="2" type="ORF">NCTC9185_00773</name>
</gene>
<dbReference type="GO" id="GO:0005737">
    <property type="term" value="C:cytoplasm"/>
    <property type="evidence" value="ECO:0007669"/>
    <property type="project" value="InterPro"/>
</dbReference>
<evidence type="ECO:0000313" key="2">
    <source>
        <dbReference type="EMBL" id="VTN08890.1"/>
    </source>
</evidence>
<dbReference type="GO" id="GO:0004427">
    <property type="term" value="F:inorganic diphosphate phosphatase activity"/>
    <property type="evidence" value="ECO:0007669"/>
    <property type="project" value="UniProtKB-EC"/>
</dbReference>
<dbReference type="EMBL" id="CABDVU010000001">
    <property type="protein sequence ID" value="VTN08890.1"/>
    <property type="molecule type" value="Genomic_DNA"/>
</dbReference>
<dbReference type="SUPFAM" id="SSF64182">
    <property type="entry name" value="DHH phosphoesterases"/>
    <property type="match status" value="1"/>
</dbReference>
<evidence type="ECO:0000259" key="1">
    <source>
        <dbReference type="SMART" id="SM01131"/>
    </source>
</evidence>